<name>A0A9D4U5L1_ADICA</name>
<evidence type="ECO:0000256" key="1">
    <source>
        <dbReference type="SAM" id="MobiDB-lite"/>
    </source>
</evidence>
<feature type="non-terminal residue" evidence="2">
    <location>
        <position position="1"/>
    </location>
</feature>
<protein>
    <submittedName>
        <fullName evidence="2">Uncharacterized protein</fullName>
    </submittedName>
</protein>
<reference evidence="2" key="1">
    <citation type="submission" date="2021-01" db="EMBL/GenBank/DDBJ databases">
        <title>Adiantum capillus-veneris genome.</title>
        <authorList>
            <person name="Fang Y."/>
            <person name="Liao Q."/>
        </authorList>
    </citation>
    <scope>NUCLEOTIDE SEQUENCE</scope>
    <source>
        <strain evidence="2">H3</strain>
        <tissue evidence="2">Leaf</tissue>
    </source>
</reference>
<dbReference type="EMBL" id="JABFUD020000023">
    <property type="protein sequence ID" value="KAI5061775.1"/>
    <property type="molecule type" value="Genomic_DNA"/>
</dbReference>
<feature type="region of interest" description="Disordered" evidence="1">
    <location>
        <begin position="1"/>
        <end position="60"/>
    </location>
</feature>
<evidence type="ECO:0000313" key="2">
    <source>
        <dbReference type="EMBL" id="KAI5061775.1"/>
    </source>
</evidence>
<organism evidence="2 3">
    <name type="scientific">Adiantum capillus-veneris</name>
    <name type="common">Maidenhair fern</name>
    <dbReference type="NCBI Taxonomy" id="13818"/>
    <lineage>
        <taxon>Eukaryota</taxon>
        <taxon>Viridiplantae</taxon>
        <taxon>Streptophyta</taxon>
        <taxon>Embryophyta</taxon>
        <taxon>Tracheophyta</taxon>
        <taxon>Polypodiopsida</taxon>
        <taxon>Polypodiidae</taxon>
        <taxon>Polypodiales</taxon>
        <taxon>Pteridineae</taxon>
        <taxon>Pteridaceae</taxon>
        <taxon>Vittarioideae</taxon>
        <taxon>Adiantum</taxon>
    </lineage>
</organism>
<dbReference type="AlphaFoldDB" id="A0A9D4U5L1"/>
<keyword evidence="3" id="KW-1185">Reference proteome</keyword>
<dbReference type="Proteomes" id="UP000886520">
    <property type="component" value="Chromosome 23"/>
</dbReference>
<gene>
    <name evidence="2" type="ORF">GOP47_0024280</name>
</gene>
<feature type="compositionally biased region" description="Basic and acidic residues" evidence="1">
    <location>
        <begin position="8"/>
        <end position="25"/>
    </location>
</feature>
<proteinExistence type="predicted"/>
<sequence>ALEGTAEGEDKGKWEHEGRQGAGHERSRRRRQGVAVEGRPRGYRKGQESAPQEGQQPIGGRYWSRAKGREQGGCVDCKKKKAGGLQEKGGHQLWVGCQYHRVRAKEGR</sequence>
<evidence type="ECO:0000313" key="3">
    <source>
        <dbReference type="Proteomes" id="UP000886520"/>
    </source>
</evidence>
<comment type="caution">
    <text evidence="2">The sequence shown here is derived from an EMBL/GenBank/DDBJ whole genome shotgun (WGS) entry which is preliminary data.</text>
</comment>
<accession>A0A9D4U5L1</accession>